<feature type="transmembrane region" description="Helical" evidence="1">
    <location>
        <begin position="237"/>
        <end position="259"/>
    </location>
</feature>
<protein>
    <submittedName>
        <fullName evidence="2">Transmembrane protein, putative</fullName>
    </submittedName>
</protein>
<keyword evidence="3" id="KW-1185">Reference proteome</keyword>
<dbReference type="AlphaFoldDB" id="A0A0S4JAZ2"/>
<dbReference type="VEuPathDB" id="TriTrypDB:BSAL_09830"/>
<feature type="transmembrane region" description="Helical" evidence="1">
    <location>
        <begin position="271"/>
        <end position="290"/>
    </location>
</feature>
<gene>
    <name evidence="2" type="ORF">BSAL_09830</name>
</gene>
<dbReference type="OMA" id="RRVDIWM"/>
<feature type="non-terminal residue" evidence="2">
    <location>
        <position position="1"/>
    </location>
</feature>
<evidence type="ECO:0000256" key="1">
    <source>
        <dbReference type="SAM" id="Phobius"/>
    </source>
</evidence>
<name>A0A0S4JAZ2_BODSA</name>
<dbReference type="EMBL" id="CYKH01001507">
    <property type="protein sequence ID" value="CUG87374.1"/>
    <property type="molecule type" value="Genomic_DNA"/>
</dbReference>
<reference evidence="3" key="1">
    <citation type="submission" date="2015-09" db="EMBL/GenBank/DDBJ databases">
        <authorList>
            <consortium name="Pathogen Informatics"/>
        </authorList>
    </citation>
    <scope>NUCLEOTIDE SEQUENCE [LARGE SCALE GENOMIC DNA]</scope>
    <source>
        <strain evidence="3">Lake Konstanz</strain>
    </source>
</reference>
<proteinExistence type="predicted"/>
<sequence length="338" mass="38295">FFNPFNEAKKHVPHSAMYKGFFRAMPLHRWKLEHVEKVMEYAASHPSMFGLPHAPTCIVNTAHFLPSSRSVNAGMWVFGQERGCKSLVIPRSCNAEPFDKVDAKLVENLFRLNPGLESVYFSQSCQPMVPQLVPLLGKLRNLKHVTLEGWSDPVAIHKVLMVCKQVEVMDAYSFDQVYPSWADELSVQAINTVVEMHPKLRSVEGSRNFLEAWYTATKFSRCKHNVALVPATCSVSVFYAGFLVFCMLVVAIFVYRVAAWLFGMVPPIGRTAGVTLGFFTGLTAFIILIADDHINRHHRGRHWMHGVKVLILIQRRLFLRRARRAPSTLTVTPSSVKK</sequence>
<keyword evidence="1 2" id="KW-0812">Transmembrane</keyword>
<keyword evidence="1" id="KW-0472">Membrane</keyword>
<keyword evidence="1" id="KW-1133">Transmembrane helix</keyword>
<evidence type="ECO:0000313" key="3">
    <source>
        <dbReference type="Proteomes" id="UP000051952"/>
    </source>
</evidence>
<evidence type="ECO:0000313" key="2">
    <source>
        <dbReference type="EMBL" id="CUG87374.1"/>
    </source>
</evidence>
<dbReference type="OrthoDB" id="275233at2759"/>
<organism evidence="2 3">
    <name type="scientific">Bodo saltans</name>
    <name type="common">Flagellated protozoan</name>
    <dbReference type="NCBI Taxonomy" id="75058"/>
    <lineage>
        <taxon>Eukaryota</taxon>
        <taxon>Discoba</taxon>
        <taxon>Euglenozoa</taxon>
        <taxon>Kinetoplastea</taxon>
        <taxon>Metakinetoplastina</taxon>
        <taxon>Eubodonida</taxon>
        <taxon>Bodonidae</taxon>
        <taxon>Bodo</taxon>
    </lineage>
</organism>
<dbReference type="Proteomes" id="UP000051952">
    <property type="component" value="Unassembled WGS sequence"/>
</dbReference>
<accession>A0A0S4JAZ2</accession>